<keyword evidence="1" id="KW-0418">Kinase</keyword>
<dbReference type="SUPFAM" id="SSF52540">
    <property type="entry name" value="P-loop containing nucleoside triphosphate hydrolases"/>
    <property type="match status" value="1"/>
</dbReference>
<comment type="caution">
    <text evidence="1">The sequence shown here is derived from an EMBL/GenBank/DDBJ whole genome shotgun (WGS) entry which is preliminary data.</text>
</comment>
<dbReference type="RefSeq" id="WP_306828737.1">
    <property type="nucleotide sequence ID" value="NZ_JAUSRA010000001.1"/>
</dbReference>
<organism evidence="1 2">
    <name type="scientific">Catenuloplanes nepalensis</name>
    <dbReference type="NCBI Taxonomy" id="587533"/>
    <lineage>
        <taxon>Bacteria</taxon>
        <taxon>Bacillati</taxon>
        <taxon>Actinomycetota</taxon>
        <taxon>Actinomycetes</taxon>
        <taxon>Micromonosporales</taxon>
        <taxon>Micromonosporaceae</taxon>
        <taxon>Catenuloplanes</taxon>
    </lineage>
</organism>
<protein>
    <submittedName>
        <fullName evidence="1">Kinase</fullName>
    </submittedName>
</protein>
<dbReference type="Proteomes" id="UP001240984">
    <property type="component" value="Unassembled WGS sequence"/>
</dbReference>
<name>A0ABT9MQG8_9ACTN</name>
<evidence type="ECO:0000313" key="1">
    <source>
        <dbReference type="EMBL" id="MDP9793662.1"/>
    </source>
</evidence>
<dbReference type="Pfam" id="PF13671">
    <property type="entry name" value="AAA_33"/>
    <property type="match status" value="1"/>
</dbReference>
<dbReference type="GO" id="GO:0016301">
    <property type="term" value="F:kinase activity"/>
    <property type="evidence" value="ECO:0007669"/>
    <property type="project" value="UniProtKB-KW"/>
</dbReference>
<sequence length="191" mass="20966">MTDHSTLVLIRGNSGSGKSTTAREVRRRYGRGCALLEQDQLRRVVLREHDSSRIDPVAPAFIAATARAALGLGYHVVLEGILHTERYAAVLHDLVAEHPGPAHAYYFDLSFEETVRRHHTLPYRVGFTPEDMRGWYTPRDLLGLAGEHLIPESAGLEDAVTLVLETSGLGAAPPRTPCPTRCPHCADAVQL</sequence>
<accession>A0ABT9MQG8</accession>
<dbReference type="InterPro" id="IPR027417">
    <property type="entry name" value="P-loop_NTPase"/>
</dbReference>
<proteinExistence type="predicted"/>
<dbReference type="Gene3D" id="3.40.50.300">
    <property type="entry name" value="P-loop containing nucleotide triphosphate hydrolases"/>
    <property type="match status" value="1"/>
</dbReference>
<evidence type="ECO:0000313" key="2">
    <source>
        <dbReference type="Proteomes" id="UP001240984"/>
    </source>
</evidence>
<keyword evidence="1" id="KW-0808">Transferase</keyword>
<dbReference type="EMBL" id="JAUSRA010000001">
    <property type="protein sequence ID" value="MDP9793662.1"/>
    <property type="molecule type" value="Genomic_DNA"/>
</dbReference>
<keyword evidence="2" id="KW-1185">Reference proteome</keyword>
<reference evidence="1 2" key="1">
    <citation type="submission" date="2023-07" db="EMBL/GenBank/DDBJ databases">
        <title>Sequencing the genomes of 1000 actinobacteria strains.</title>
        <authorList>
            <person name="Klenk H.-P."/>
        </authorList>
    </citation>
    <scope>NUCLEOTIDE SEQUENCE [LARGE SCALE GENOMIC DNA]</scope>
    <source>
        <strain evidence="1 2">DSM 44710</strain>
    </source>
</reference>
<gene>
    <name evidence="1" type="ORF">J2S43_002174</name>
</gene>